<feature type="compositionally biased region" description="Polar residues" evidence="1">
    <location>
        <begin position="31"/>
        <end position="40"/>
    </location>
</feature>
<feature type="compositionally biased region" description="Low complexity" evidence="1">
    <location>
        <begin position="394"/>
        <end position="418"/>
    </location>
</feature>
<dbReference type="EMBL" id="JALLBG020000096">
    <property type="protein sequence ID" value="KAL3765341.1"/>
    <property type="molecule type" value="Genomic_DNA"/>
</dbReference>
<feature type="region of interest" description="Disordered" evidence="1">
    <location>
        <begin position="175"/>
        <end position="196"/>
    </location>
</feature>
<feature type="compositionally biased region" description="Basic and acidic residues" evidence="1">
    <location>
        <begin position="176"/>
        <end position="194"/>
    </location>
</feature>
<gene>
    <name evidence="2" type="ORF">ACHAWU_002259</name>
</gene>
<evidence type="ECO:0008006" key="4">
    <source>
        <dbReference type="Google" id="ProtNLM"/>
    </source>
</evidence>
<feature type="compositionally biased region" description="Basic and acidic residues" evidence="1">
    <location>
        <begin position="274"/>
        <end position="294"/>
    </location>
</feature>
<dbReference type="Proteomes" id="UP001530293">
    <property type="component" value="Unassembled WGS sequence"/>
</dbReference>
<feature type="region of interest" description="Disordered" evidence="1">
    <location>
        <begin position="478"/>
        <end position="533"/>
    </location>
</feature>
<reference evidence="2 3" key="1">
    <citation type="submission" date="2024-10" db="EMBL/GenBank/DDBJ databases">
        <title>Updated reference genomes for cyclostephanoid diatoms.</title>
        <authorList>
            <person name="Roberts W.R."/>
            <person name="Alverson A.J."/>
        </authorList>
    </citation>
    <scope>NUCLEOTIDE SEQUENCE [LARGE SCALE GENOMIC DNA]</scope>
    <source>
        <strain evidence="2 3">AJA232-27</strain>
    </source>
</reference>
<keyword evidence="3" id="KW-1185">Reference proteome</keyword>
<feature type="region of interest" description="Disordered" evidence="1">
    <location>
        <begin position="212"/>
        <end position="318"/>
    </location>
</feature>
<name>A0ABD3MR56_9STRA</name>
<feature type="compositionally biased region" description="Polar residues" evidence="1">
    <location>
        <begin position="69"/>
        <end position="94"/>
    </location>
</feature>
<feature type="compositionally biased region" description="Acidic residues" evidence="1">
    <location>
        <begin position="212"/>
        <end position="223"/>
    </location>
</feature>
<protein>
    <recommendedName>
        <fullName evidence="4">Mediator of RNA polymerase II transcription subunit 1</fullName>
    </recommendedName>
</protein>
<feature type="compositionally biased region" description="Basic residues" evidence="1">
    <location>
        <begin position="250"/>
        <end position="273"/>
    </location>
</feature>
<dbReference type="AlphaFoldDB" id="A0ABD3MR56"/>
<evidence type="ECO:0000313" key="2">
    <source>
        <dbReference type="EMBL" id="KAL3765341.1"/>
    </source>
</evidence>
<feature type="compositionally biased region" description="Polar residues" evidence="1">
    <location>
        <begin position="445"/>
        <end position="464"/>
    </location>
</feature>
<proteinExistence type="predicted"/>
<evidence type="ECO:0000256" key="1">
    <source>
        <dbReference type="SAM" id="MobiDB-lite"/>
    </source>
</evidence>
<organism evidence="2 3">
    <name type="scientific">Discostella pseudostelligera</name>
    <dbReference type="NCBI Taxonomy" id="259834"/>
    <lineage>
        <taxon>Eukaryota</taxon>
        <taxon>Sar</taxon>
        <taxon>Stramenopiles</taxon>
        <taxon>Ochrophyta</taxon>
        <taxon>Bacillariophyta</taxon>
        <taxon>Coscinodiscophyceae</taxon>
        <taxon>Thalassiosirophycidae</taxon>
        <taxon>Stephanodiscales</taxon>
        <taxon>Stephanodiscaceae</taxon>
        <taxon>Discostella</taxon>
    </lineage>
</organism>
<feature type="region of interest" description="Disordered" evidence="1">
    <location>
        <begin position="381"/>
        <end position="464"/>
    </location>
</feature>
<feature type="compositionally biased region" description="Acidic residues" evidence="1">
    <location>
        <begin position="295"/>
        <end position="305"/>
    </location>
</feature>
<accession>A0ABD3MR56</accession>
<feature type="region of interest" description="Disordered" evidence="1">
    <location>
        <begin position="1"/>
        <end position="94"/>
    </location>
</feature>
<sequence>MGGGGSGILRSVMRSAPAKSCLSTKKKPGNDINQPTTLADSMTPRRLLHHTSPSYSNAENHHAGDGNHVSLSSSAIPNQPQHPTTTMGEYNLSTPTDENGALASGGKLQRPIHATAINSKPKSCTATTLHPLHPPHHTSAVKFGNNTAAEFFASQPITEMTPIPPETVQKIFPSNKKKDAAAEEEEHGHSRETARNVAMLAEWDDDFDSIVEDSVDYDDDDDVMGGGSSSSRGETAPYRNRASDLPGGRTMKRGRKRTPYKNKNHHGSNKSHHRESGSRRRESSLFSRDRKSLIDLDDSMEMMEEENGRRNTDDGGLPYSVFIDPNEYTSPSSTSISDSVSTLGTPGIVSTNAALGIASNKTGSDDILKPTDDTNEGITTTAAREESQRNSLDSACVSPSSLKSSLTGGSSISTSSAPHRMHNNGRGNGKCSISSSCTHGRESSDSNSTSITGKETPNSARTSSSTILRAVHASGALLPGISPRGVIDPGARGDASSFSMEEVKNAGDGGGRLRPNQLKYSPSSSSSSSSSCGGGSSCSAGRMFTSPSDSESLNSDIMNLFTQYNLGGSFDDNRSKDLFFLLGKHLSILSEHPTHPFHTSISDLMQWSCSSTHHDKELLEFMHGVLLRGLTPSTSLALIVDDLASSNGNNNNNCESKKLFDGMTNLLPSAFFIDQQKSTKASSIVQRSYGSMLLDEIKNVSSSNSSYPHLHSASHQDWECADSYTVSTSIRHLYQISCMDWSKLELDVAERTLVRLQEWAESMERNNWISTTCREKLRRISPMTMSNSSSNATLMLHQHRLQTQINDEISQIALIEEQLALEASRLEETKCIKRYLDAQLSIERCSPISALAEEIRALILPSPIMASNGTDFSFSLLDGAAEIVLKLAVDDEDDSIEDDTLTTSGGNGSETSSGVELGCFIKDSDDESIKLLQAILLGEIMDRRIIHDTHHGPYMLRENLSSFILESHKSRVEMLHHLSHTVSRIDSLVRSVRDLETEEDCVCHVVIPSDNAKDVSLSISMLTEGGSNGSADGEGWEIQLHFSFIDENLHLSTPSLFVPNNVKITIVSNTNNDDSNMRTTSLQQQMQKSAQSMLVGGSYNMLCSRIADPILLRRICNEMKRMFYQWLHEMDIVK</sequence>
<evidence type="ECO:0000313" key="3">
    <source>
        <dbReference type="Proteomes" id="UP001530293"/>
    </source>
</evidence>
<comment type="caution">
    <text evidence="2">The sequence shown here is derived from an EMBL/GenBank/DDBJ whole genome shotgun (WGS) entry which is preliminary data.</text>
</comment>